<evidence type="ECO:0000256" key="3">
    <source>
        <dbReference type="ARBA" id="ARBA00022801"/>
    </source>
</evidence>
<dbReference type="SMART" id="SM00382">
    <property type="entry name" value="AAA"/>
    <property type="match status" value="1"/>
</dbReference>
<dbReference type="CDD" id="cd17934">
    <property type="entry name" value="DEXXQc_Upf1-like"/>
    <property type="match status" value="1"/>
</dbReference>
<evidence type="ECO:0000256" key="5">
    <source>
        <dbReference type="ARBA" id="ARBA00022840"/>
    </source>
</evidence>
<keyword evidence="2" id="KW-0547">Nucleotide-binding</keyword>
<dbReference type="InterPro" id="IPR024402">
    <property type="entry name" value="DUF2726"/>
</dbReference>
<sequence>MEGHKGADVSAEPTQEERERAEALFDYIRTEVFSAAELRGASRAEPGAPKPWKGHKVSIVYASLANVWENIKSVPQGSALEAFLVGRSSVDTGASHAVVMPFHSNLDQRNAIRAALTHQISIIDGPPGTGKTQTILNLIATLVAQGKTVGVVASANSAVENVVKKLSDEGYGFLIANLGSAPRVRKFQSRQNELIQQRKQWCDNTGCATAGLVIADELETLRDEEERLVDLWKTSRDLPIVRAQLDNIRHERKLFEEKVKESRRSLPDMGNLPIASAPSETIAELVAAARFAPRPSWSIGGLIERVRRYRTFGPLKGLDLRDVDVQSAIQMLFYRAREAELAQDVAIATQRVEDSGVDDASAAYRRRSRSIFDAILARRFCQADAVVPDLGGQIHTKTRALLSAYPIVASSCYSIGNNLDGDPLLDWVIVDEASQVLLPPGLAALSVARNAVVVGDTKQLSPIFAGWCESECDPPDPRVDVRSLSLLESVKAMAPDSGVVSTLLKEHYRCHPAIIEFCNRMYYDGQLIPMRSADEGAPRPFEIVHAAPGNHARRLEEGGSYSQREIDIITRIITQLEDMELIRKGIQPEDKDGVGDFLLGIVTPFRVQAQSAGEQVLHELGEGGGDRWMSATVHKFQGRDAGTIILSTVLNSSDKSAGCSFYDDDAMTNVSVSRAKDRLIVVTAHNGVPHSKNVSALLDYIRMYDPRGSVESDIVSIFDVLYSAYSASLERYSRAKWSNWKRTPAENVADLCLREVLADQKYSTFGYHTEVPLWEALPNTRRLSEEQRAFVFTDSALDFGVFSRVTRRVVLAIEVDGWEYHGNNKEQQQRDARKDSIMAAYGVPVLRLATNESGEERRIREALDKLL</sequence>
<dbReference type="SUPFAM" id="SSF52540">
    <property type="entry name" value="P-loop containing nucleoside triphosphate hydrolases"/>
    <property type="match status" value="1"/>
</dbReference>
<evidence type="ECO:0000313" key="8">
    <source>
        <dbReference type="Proteomes" id="UP000759246"/>
    </source>
</evidence>
<protein>
    <submittedName>
        <fullName evidence="7">AAA family ATPase</fullName>
    </submittedName>
</protein>
<dbReference type="InterPro" id="IPR027417">
    <property type="entry name" value="P-loop_NTPase"/>
</dbReference>
<comment type="caution">
    <text evidence="7">The sequence shown here is derived from an EMBL/GenBank/DDBJ whole genome shotgun (WGS) entry which is preliminary data.</text>
</comment>
<keyword evidence="5" id="KW-0067">ATP-binding</keyword>
<evidence type="ECO:0000256" key="4">
    <source>
        <dbReference type="ARBA" id="ARBA00022806"/>
    </source>
</evidence>
<evidence type="ECO:0000259" key="6">
    <source>
        <dbReference type="SMART" id="SM00382"/>
    </source>
</evidence>
<dbReference type="GO" id="GO:0043139">
    <property type="term" value="F:5'-3' DNA helicase activity"/>
    <property type="evidence" value="ECO:0007669"/>
    <property type="project" value="TreeGrafter"/>
</dbReference>
<dbReference type="CDD" id="cd18808">
    <property type="entry name" value="SF1_C_Upf1"/>
    <property type="match status" value="1"/>
</dbReference>
<dbReference type="Gene3D" id="3.40.960.10">
    <property type="entry name" value="VSR Endonuclease"/>
    <property type="match status" value="1"/>
</dbReference>
<comment type="similarity">
    <text evidence="1">Belongs to the DNA2/NAM7 helicase family.</text>
</comment>
<organism evidence="7 8">
    <name type="scientific">Actinomyces bouchesdurhonensis</name>
    <dbReference type="NCBI Taxonomy" id="1852361"/>
    <lineage>
        <taxon>Bacteria</taxon>
        <taxon>Bacillati</taxon>
        <taxon>Actinomycetota</taxon>
        <taxon>Actinomycetes</taxon>
        <taxon>Actinomycetales</taxon>
        <taxon>Actinomycetaceae</taxon>
        <taxon>Actinomyces</taxon>
    </lineage>
</organism>
<name>A0A929RR23_9ACTO</name>
<dbReference type="PANTHER" id="PTHR43788:SF8">
    <property type="entry name" value="DNA-BINDING PROTEIN SMUBP-2"/>
    <property type="match status" value="1"/>
</dbReference>
<reference evidence="7" key="1">
    <citation type="submission" date="2020-04" db="EMBL/GenBank/DDBJ databases">
        <title>Deep metagenomics examines the oral microbiome during advanced dental caries in children, revealing novel taxa and co-occurrences with host molecules.</title>
        <authorList>
            <person name="Baker J.L."/>
            <person name="Morton J.T."/>
            <person name="Dinis M."/>
            <person name="Alvarez R."/>
            <person name="Tran N.C."/>
            <person name="Knight R."/>
            <person name="Edlund A."/>
        </authorList>
    </citation>
    <scope>NUCLEOTIDE SEQUENCE</scope>
    <source>
        <strain evidence="7">JCVI_30_bin.13</strain>
    </source>
</reference>
<evidence type="ECO:0000313" key="7">
    <source>
        <dbReference type="EMBL" id="MBF0966999.1"/>
    </source>
</evidence>
<proteinExistence type="inferred from homology"/>
<dbReference type="GO" id="GO:0016787">
    <property type="term" value="F:hydrolase activity"/>
    <property type="evidence" value="ECO:0007669"/>
    <property type="project" value="UniProtKB-KW"/>
</dbReference>
<dbReference type="Pfam" id="PF13087">
    <property type="entry name" value="AAA_12"/>
    <property type="match status" value="1"/>
</dbReference>
<dbReference type="InterPro" id="IPR047187">
    <property type="entry name" value="SF1_C_Upf1"/>
</dbReference>
<dbReference type="Gene3D" id="3.40.50.300">
    <property type="entry name" value="P-loop containing nucleotide triphosphate hydrolases"/>
    <property type="match status" value="2"/>
</dbReference>
<keyword evidence="3" id="KW-0378">Hydrolase</keyword>
<evidence type="ECO:0000256" key="2">
    <source>
        <dbReference type="ARBA" id="ARBA00022741"/>
    </source>
</evidence>
<dbReference type="InterPro" id="IPR041679">
    <property type="entry name" value="DNA2/NAM7-like_C"/>
</dbReference>
<dbReference type="InterPro" id="IPR050534">
    <property type="entry name" value="Coronavir_polyprotein_1ab"/>
</dbReference>
<dbReference type="Pfam" id="PF10881">
    <property type="entry name" value="DUF2726"/>
    <property type="match status" value="1"/>
</dbReference>
<evidence type="ECO:0000256" key="1">
    <source>
        <dbReference type="ARBA" id="ARBA00007913"/>
    </source>
</evidence>
<dbReference type="AlphaFoldDB" id="A0A929RR23"/>
<dbReference type="Proteomes" id="UP000759246">
    <property type="component" value="Unassembled WGS sequence"/>
</dbReference>
<dbReference type="InterPro" id="IPR003593">
    <property type="entry name" value="AAA+_ATPase"/>
</dbReference>
<feature type="domain" description="AAA+ ATPase" evidence="6">
    <location>
        <begin position="117"/>
        <end position="318"/>
    </location>
</feature>
<dbReference type="EMBL" id="JABZGF010000272">
    <property type="protein sequence ID" value="MBF0966999.1"/>
    <property type="molecule type" value="Genomic_DNA"/>
</dbReference>
<dbReference type="Pfam" id="PF13086">
    <property type="entry name" value="AAA_11"/>
    <property type="match status" value="1"/>
</dbReference>
<keyword evidence="4" id="KW-0347">Helicase</keyword>
<dbReference type="GO" id="GO:0005524">
    <property type="term" value="F:ATP binding"/>
    <property type="evidence" value="ECO:0007669"/>
    <property type="project" value="UniProtKB-KW"/>
</dbReference>
<dbReference type="InterPro" id="IPR041677">
    <property type="entry name" value="DNA2/NAM7_AAA_11"/>
</dbReference>
<dbReference type="PANTHER" id="PTHR43788">
    <property type="entry name" value="DNA2/NAM7 HELICASE FAMILY MEMBER"/>
    <property type="match status" value="1"/>
</dbReference>
<gene>
    <name evidence="7" type="ORF">HXK09_07595</name>
</gene>
<accession>A0A929RR23</accession>